<keyword evidence="7" id="KW-0503">Monooxygenase</keyword>
<evidence type="ECO:0000256" key="2">
    <source>
        <dbReference type="ARBA" id="ARBA00010617"/>
    </source>
</evidence>
<reference evidence="9" key="1">
    <citation type="submission" date="2022-10" db="EMBL/GenBank/DDBJ databases">
        <title>Genome assembly of Pristionchus species.</title>
        <authorList>
            <person name="Yoshida K."/>
            <person name="Sommer R.J."/>
        </authorList>
    </citation>
    <scope>NUCLEOTIDE SEQUENCE [LARGE SCALE GENOMIC DNA]</scope>
    <source>
        <strain evidence="9">RS5460</strain>
    </source>
</reference>
<dbReference type="Gene3D" id="1.10.630.10">
    <property type="entry name" value="Cytochrome P450"/>
    <property type="match status" value="1"/>
</dbReference>
<name>A0AAN5CL51_9BILA</name>
<evidence type="ECO:0000256" key="3">
    <source>
        <dbReference type="ARBA" id="ARBA00022617"/>
    </source>
</evidence>
<evidence type="ECO:0000256" key="4">
    <source>
        <dbReference type="ARBA" id="ARBA00022723"/>
    </source>
</evidence>
<proteinExistence type="inferred from homology"/>
<comment type="caution">
    <text evidence="8">The sequence shown here is derived from an EMBL/GenBank/DDBJ whole genome shotgun (WGS) entry which is preliminary data.</text>
</comment>
<dbReference type="SUPFAM" id="SSF48264">
    <property type="entry name" value="Cytochrome P450"/>
    <property type="match status" value="1"/>
</dbReference>
<dbReference type="Proteomes" id="UP001328107">
    <property type="component" value="Unassembled WGS sequence"/>
</dbReference>
<dbReference type="AlphaFoldDB" id="A0AAN5CL51"/>
<evidence type="ECO:0000256" key="1">
    <source>
        <dbReference type="ARBA" id="ARBA00001971"/>
    </source>
</evidence>
<evidence type="ECO:0000256" key="6">
    <source>
        <dbReference type="ARBA" id="ARBA00023004"/>
    </source>
</evidence>
<accession>A0AAN5CL51</accession>
<dbReference type="PANTHER" id="PTHR24292">
    <property type="entry name" value="CYTOCHROME P450"/>
    <property type="match status" value="1"/>
</dbReference>
<dbReference type="EMBL" id="BTRK01000004">
    <property type="protein sequence ID" value="GMR46330.1"/>
    <property type="molecule type" value="Genomic_DNA"/>
</dbReference>
<evidence type="ECO:0000313" key="9">
    <source>
        <dbReference type="Proteomes" id="UP001328107"/>
    </source>
</evidence>
<organism evidence="8 9">
    <name type="scientific">Pristionchus mayeri</name>
    <dbReference type="NCBI Taxonomy" id="1317129"/>
    <lineage>
        <taxon>Eukaryota</taxon>
        <taxon>Metazoa</taxon>
        <taxon>Ecdysozoa</taxon>
        <taxon>Nematoda</taxon>
        <taxon>Chromadorea</taxon>
        <taxon>Rhabditida</taxon>
        <taxon>Rhabditina</taxon>
        <taxon>Diplogasteromorpha</taxon>
        <taxon>Diplogasteroidea</taxon>
        <taxon>Neodiplogasteridae</taxon>
        <taxon>Pristionchus</taxon>
    </lineage>
</organism>
<keyword evidence="6" id="KW-0408">Iron</keyword>
<protein>
    <submittedName>
        <fullName evidence="8">Uncharacterized protein</fullName>
    </submittedName>
</protein>
<comment type="cofactor">
    <cofactor evidence="1">
        <name>heme</name>
        <dbReference type="ChEBI" id="CHEBI:30413"/>
    </cofactor>
</comment>
<dbReference type="GO" id="GO:0020037">
    <property type="term" value="F:heme binding"/>
    <property type="evidence" value="ECO:0007669"/>
    <property type="project" value="InterPro"/>
</dbReference>
<evidence type="ECO:0000256" key="5">
    <source>
        <dbReference type="ARBA" id="ARBA00023002"/>
    </source>
</evidence>
<dbReference type="InterPro" id="IPR050476">
    <property type="entry name" value="Insect_CytP450_Detox"/>
</dbReference>
<sequence length="174" mass="19995">MVYPMLDGLLQVDHLGSLGVGWKEQRTVVSSIFTSGKMKKMHHLFHDQMDNLVEQLREKSNVNGGKMDIYGPYFDFQPTHDIRYSCNDNANRTNPHYHLYNPEKSAHPSISATSLLQWCSSQLCPLPVRNHVLASSGALHHGVVVLHRLPCTDDHYILHNIVQTVRHWHCEMQF</sequence>
<keyword evidence="4" id="KW-0479">Metal-binding</keyword>
<dbReference type="GO" id="GO:0005506">
    <property type="term" value="F:iron ion binding"/>
    <property type="evidence" value="ECO:0007669"/>
    <property type="project" value="InterPro"/>
</dbReference>
<evidence type="ECO:0000313" key="8">
    <source>
        <dbReference type="EMBL" id="GMR46330.1"/>
    </source>
</evidence>
<dbReference type="GO" id="GO:0004497">
    <property type="term" value="F:monooxygenase activity"/>
    <property type="evidence" value="ECO:0007669"/>
    <property type="project" value="UniProtKB-KW"/>
</dbReference>
<keyword evidence="9" id="KW-1185">Reference proteome</keyword>
<keyword evidence="5" id="KW-0560">Oxidoreductase</keyword>
<dbReference type="PANTHER" id="PTHR24292:SF102">
    <property type="entry name" value="CYTOCHROME P450 FAMILY-RELATED"/>
    <property type="match status" value="1"/>
</dbReference>
<gene>
    <name evidence="8" type="ORF">PMAYCL1PPCAC_16525</name>
</gene>
<dbReference type="GO" id="GO:0016705">
    <property type="term" value="F:oxidoreductase activity, acting on paired donors, with incorporation or reduction of molecular oxygen"/>
    <property type="evidence" value="ECO:0007669"/>
    <property type="project" value="InterPro"/>
</dbReference>
<keyword evidence="3" id="KW-0349">Heme</keyword>
<comment type="similarity">
    <text evidence="2">Belongs to the cytochrome P450 family.</text>
</comment>
<dbReference type="InterPro" id="IPR036396">
    <property type="entry name" value="Cyt_P450_sf"/>
</dbReference>
<evidence type="ECO:0000256" key="7">
    <source>
        <dbReference type="ARBA" id="ARBA00023033"/>
    </source>
</evidence>